<dbReference type="InterPro" id="IPR001849">
    <property type="entry name" value="PH_domain"/>
</dbReference>
<comment type="subcellular location">
    <subcellularLocation>
        <location evidence="1">Membrane</location>
    </subcellularLocation>
</comment>
<dbReference type="Gene3D" id="2.30.29.30">
    <property type="entry name" value="Pleckstrin-homology domain (PH domain)/Phosphotyrosine-binding domain (PTB)"/>
    <property type="match status" value="1"/>
</dbReference>
<reference evidence="4" key="2">
    <citation type="submission" date="2020-06" db="EMBL/GenBank/DDBJ databases">
        <authorList>
            <person name="Sheffer M."/>
        </authorList>
    </citation>
    <scope>NUCLEOTIDE SEQUENCE</scope>
</reference>
<evidence type="ECO:0000313" key="5">
    <source>
        <dbReference type="Proteomes" id="UP000807504"/>
    </source>
</evidence>
<dbReference type="InterPro" id="IPR039680">
    <property type="entry name" value="PLEKHB1/2"/>
</dbReference>
<dbReference type="FunFam" id="2.30.29.30:FF:000073">
    <property type="entry name" value="Pleckstrin homology domain-containing family B member 2"/>
    <property type="match status" value="1"/>
</dbReference>
<reference evidence="4" key="1">
    <citation type="journal article" date="2020" name="bioRxiv">
        <title>Chromosome-level reference genome of the European wasp spider Argiope bruennichi: a resource for studies on range expansion and evolutionary adaptation.</title>
        <authorList>
            <person name="Sheffer M.M."/>
            <person name="Hoppe A."/>
            <person name="Krehenwinkel H."/>
            <person name="Uhl G."/>
            <person name="Kuss A.W."/>
            <person name="Jensen L."/>
            <person name="Jensen C."/>
            <person name="Gillespie R.G."/>
            <person name="Hoff K.J."/>
            <person name="Prost S."/>
        </authorList>
    </citation>
    <scope>NUCLEOTIDE SEQUENCE</scope>
</reference>
<evidence type="ECO:0000313" key="4">
    <source>
        <dbReference type="EMBL" id="KAF8784414.1"/>
    </source>
</evidence>
<dbReference type="PANTHER" id="PTHR14309:SF10">
    <property type="entry name" value="PH DOMAIN-CONTAINING PROTEIN"/>
    <property type="match status" value="1"/>
</dbReference>
<evidence type="ECO:0000259" key="3">
    <source>
        <dbReference type="PROSITE" id="PS50003"/>
    </source>
</evidence>
<name>A0A8T0EZV8_ARGBR</name>
<dbReference type="Pfam" id="PF00169">
    <property type="entry name" value="PH"/>
    <property type="match status" value="1"/>
</dbReference>
<evidence type="ECO:0000256" key="1">
    <source>
        <dbReference type="ARBA" id="ARBA00004370"/>
    </source>
</evidence>
<protein>
    <submittedName>
        <fullName evidence="4">Pleckstrin homology domain-containing family</fullName>
    </submittedName>
</protein>
<dbReference type="EMBL" id="JABXBU010000030">
    <property type="protein sequence ID" value="KAF8784414.1"/>
    <property type="molecule type" value="Genomic_DNA"/>
</dbReference>
<comment type="caution">
    <text evidence="4">The sequence shown here is derived from an EMBL/GenBank/DDBJ whole genome shotgun (WGS) entry which is preliminary data.</text>
</comment>
<keyword evidence="2" id="KW-0472">Membrane</keyword>
<dbReference type="SMART" id="SM00233">
    <property type="entry name" value="PH"/>
    <property type="match status" value="1"/>
</dbReference>
<dbReference type="InterPro" id="IPR011993">
    <property type="entry name" value="PH-like_dom_sf"/>
</dbReference>
<dbReference type="GO" id="GO:0045595">
    <property type="term" value="P:regulation of cell differentiation"/>
    <property type="evidence" value="ECO:0007669"/>
    <property type="project" value="TreeGrafter"/>
</dbReference>
<keyword evidence="5" id="KW-1185">Reference proteome</keyword>
<gene>
    <name evidence="4" type="ORF">HNY73_010093</name>
</gene>
<accession>A0A8T0EZV8</accession>
<organism evidence="4 5">
    <name type="scientific">Argiope bruennichi</name>
    <name type="common">Wasp spider</name>
    <name type="synonym">Aranea bruennichi</name>
    <dbReference type="NCBI Taxonomy" id="94029"/>
    <lineage>
        <taxon>Eukaryota</taxon>
        <taxon>Metazoa</taxon>
        <taxon>Ecdysozoa</taxon>
        <taxon>Arthropoda</taxon>
        <taxon>Chelicerata</taxon>
        <taxon>Arachnida</taxon>
        <taxon>Araneae</taxon>
        <taxon>Araneomorphae</taxon>
        <taxon>Entelegynae</taxon>
        <taxon>Araneoidea</taxon>
        <taxon>Araneidae</taxon>
        <taxon>Argiope</taxon>
    </lineage>
</organism>
<dbReference type="AlphaFoldDB" id="A0A8T0EZV8"/>
<dbReference type="GO" id="GO:0016020">
    <property type="term" value="C:membrane"/>
    <property type="evidence" value="ECO:0007669"/>
    <property type="project" value="UniProtKB-SubCell"/>
</dbReference>
<dbReference type="SUPFAM" id="SSF50729">
    <property type="entry name" value="PH domain-like"/>
    <property type="match status" value="1"/>
</dbReference>
<feature type="domain" description="PH" evidence="3">
    <location>
        <begin position="5"/>
        <end position="112"/>
    </location>
</feature>
<dbReference type="PROSITE" id="PS50003">
    <property type="entry name" value="PH_DOMAIN"/>
    <property type="match status" value="1"/>
</dbReference>
<proteinExistence type="predicted"/>
<sequence>MDNSVIAKSGWLSRQTSILKKWKKSWIELYRDGHLKYYENECSPNAEDIIFMPTECLAVKAGLQVEGIQPPEGYGVQNLLSVITSTGKTWVFCGESLDDMRAWQLALEQARIFGMHPHLSGHPSAYLSSYNPGYLPAYSGDTSVTFLPQFTYPSPAYYGYPGPQYMTANPGQTALVYHPERYRPDGTDLAMGMLGGATVGSLMWGPLLWCMCSSLMLGYNFHDKTVSEIRHLERYAQALNPYACAEKKSTSSYEPSSIATAPPG</sequence>
<dbReference type="PANTHER" id="PTHR14309">
    <property type="entry name" value="EXPRESSED PROTEIN"/>
    <property type="match status" value="1"/>
</dbReference>
<evidence type="ECO:0000256" key="2">
    <source>
        <dbReference type="ARBA" id="ARBA00023136"/>
    </source>
</evidence>
<dbReference type="Proteomes" id="UP000807504">
    <property type="component" value="Unassembled WGS sequence"/>
</dbReference>